<dbReference type="SUPFAM" id="SSF55724">
    <property type="entry name" value="Mog1p/PsbP-like"/>
    <property type="match status" value="1"/>
</dbReference>
<comment type="similarity">
    <text evidence="1">Belongs to the MOG1 family.</text>
</comment>
<keyword evidence="2" id="KW-0813">Transport</keyword>
<evidence type="ECO:0000313" key="5">
    <source>
        <dbReference type="Proteomes" id="UP000747110"/>
    </source>
</evidence>
<dbReference type="Pfam" id="PF04603">
    <property type="entry name" value="Mog1"/>
    <property type="match status" value="1"/>
</dbReference>
<dbReference type="EMBL" id="BNCP01000064">
    <property type="protein sequence ID" value="GIL91424.1"/>
    <property type="molecule type" value="Genomic_DNA"/>
</dbReference>
<feature type="non-terminal residue" evidence="4">
    <location>
        <position position="1"/>
    </location>
</feature>
<dbReference type="Proteomes" id="UP000747110">
    <property type="component" value="Unassembled WGS sequence"/>
</dbReference>
<evidence type="ECO:0000313" key="4">
    <source>
        <dbReference type="EMBL" id="GIL91424.1"/>
    </source>
</evidence>
<evidence type="ECO:0000256" key="3">
    <source>
        <dbReference type="ARBA" id="ARBA00022927"/>
    </source>
</evidence>
<keyword evidence="5" id="KW-1185">Reference proteome</keyword>
<dbReference type="GO" id="GO:0005634">
    <property type="term" value="C:nucleus"/>
    <property type="evidence" value="ECO:0007669"/>
    <property type="project" value="TreeGrafter"/>
</dbReference>
<dbReference type="InterPro" id="IPR016123">
    <property type="entry name" value="Mog1/PsbP_a/b/a-sand"/>
</dbReference>
<dbReference type="Gene3D" id="3.40.1000.10">
    <property type="entry name" value="Mog1/PsbP, alpha/beta/alpha sandwich"/>
    <property type="match status" value="1"/>
</dbReference>
<dbReference type="GO" id="GO:0031267">
    <property type="term" value="F:small GTPase binding"/>
    <property type="evidence" value="ECO:0007669"/>
    <property type="project" value="TreeGrafter"/>
</dbReference>
<keyword evidence="3" id="KW-0653">Protein transport</keyword>
<dbReference type="AlphaFoldDB" id="A0A8J4D409"/>
<accession>A0A8J4D409</accession>
<comment type="caution">
    <text evidence="4">The sequence shown here is derived from an EMBL/GenBank/DDBJ whole genome shotgun (WGS) entry which is preliminary data.</text>
</comment>
<sequence length="230" mass="25584">FCDNTVLNIHYIKYISTVQCVRYRSHSAAQIPARQPSEAVAHFDYPTSMTVPNPGDLSQRCLWGGAATCVVPTRMVDVSDIRQVPDNQEVFMDTEANQTFIFEIVEHDVTVPDEECGRYIFEDLVSENEAESYALETVTTLEPAKVPYVPAAAYRCLVRGRQVIRQGHEVKDTDVLLAILRFPWVQSDLIISMCTPAAAPELCVQALAIMAEALSSLQILLWDLFGGGSQ</sequence>
<evidence type="ECO:0000256" key="1">
    <source>
        <dbReference type="ARBA" id="ARBA00010307"/>
    </source>
</evidence>
<proteinExistence type="inferred from homology"/>
<dbReference type="GO" id="GO:0005085">
    <property type="term" value="F:guanyl-nucleotide exchange factor activity"/>
    <property type="evidence" value="ECO:0007669"/>
    <property type="project" value="TreeGrafter"/>
</dbReference>
<dbReference type="InterPro" id="IPR007681">
    <property type="entry name" value="Mog1"/>
</dbReference>
<evidence type="ECO:0008006" key="6">
    <source>
        <dbReference type="Google" id="ProtNLM"/>
    </source>
</evidence>
<name>A0A8J4D409_9CHLO</name>
<protein>
    <recommendedName>
        <fullName evidence="6">Ran guanine nucleotide release factor</fullName>
    </recommendedName>
</protein>
<reference evidence="4" key="1">
    <citation type="journal article" date="2021" name="Proc. Natl. Acad. Sci. U.S.A.">
        <title>Three genomes in the algal genus Volvox reveal the fate of a haploid sex-determining region after a transition to homothallism.</title>
        <authorList>
            <person name="Yamamoto K."/>
            <person name="Hamaji T."/>
            <person name="Kawai-Toyooka H."/>
            <person name="Matsuzaki R."/>
            <person name="Takahashi F."/>
            <person name="Nishimura Y."/>
            <person name="Kawachi M."/>
            <person name="Noguchi H."/>
            <person name="Minakuchi Y."/>
            <person name="Umen J.G."/>
            <person name="Toyoda A."/>
            <person name="Nozaki H."/>
        </authorList>
    </citation>
    <scope>NUCLEOTIDE SEQUENCE</scope>
    <source>
        <strain evidence="4">NIES-3786</strain>
    </source>
</reference>
<organism evidence="4 5">
    <name type="scientific">Volvox reticuliferus</name>
    <dbReference type="NCBI Taxonomy" id="1737510"/>
    <lineage>
        <taxon>Eukaryota</taxon>
        <taxon>Viridiplantae</taxon>
        <taxon>Chlorophyta</taxon>
        <taxon>core chlorophytes</taxon>
        <taxon>Chlorophyceae</taxon>
        <taxon>CS clade</taxon>
        <taxon>Chlamydomonadales</taxon>
        <taxon>Volvocaceae</taxon>
        <taxon>Volvox</taxon>
    </lineage>
</organism>
<evidence type="ECO:0000256" key="2">
    <source>
        <dbReference type="ARBA" id="ARBA00022448"/>
    </source>
</evidence>
<dbReference type="GO" id="GO:0006606">
    <property type="term" value="P:protein import into nucleus"/>
    <property type="evidence" value="ECO:0007669"/>
    <property type="project" value="TreeGrafter"/>
</dbReference>
<dbReference type="OrthoDB" id="10255285at2759"/>
<dbReference type="PANTHER" id="PTHR15837:SF0">
    <property type="entry name" value="RAN GUANINE NUCLEOTIDE RELEASE FACTOR"/>
    <property type="match status" value="1"/>
</dbReference>
<dbReference type="PANTHER" id="PTHR15837">
    <property type="entry name" value="RAN GUANINE NUCLEOTIDE RELEASE FACTOR"/>
    <property type="match status" value="1"/>
</dbReference>
<gene>
    <name evidence="4" type="ORF">Vretifemale_19040</name>
</gene>